<dbReference type="AlphaFoldDB" id="A0A6B9F5K2"/>
<dbReference type="InterPro" id="IPR009097">
    <property type="entry name" value="Cyclic_Pdiesterase"/>
</dbReference>
<dbReference type="HAMAP" id="MF_01940">
    <property type="entry name" value="RNA_CPDase"/>
    <property type="match status" value="1"/>
</dbReference>
<dbReference type="Proteomes" id="UP000428325">
    <property type="component" value="Chromosome"/>
</dbReference>
<feature type="active site" description="Proton donor" evidence="2">
    <location>
        <position position="38"/>
    </location>
</feature>
<dbReference type="GeneID" id="99243492"/>
<dbReference type="Gene3D" id="3.90.1140.10">
    <property type="entry name" value="Cyclic phosphodiesterase"/>
    <property type="match status" value="1"/>
</dbReference>
<feature type="short sequence motif" description="HXTX 1" evidence="2">
    <location>
        <begin position="38"/>
        <end position="41"/>
    </location>
</feature>
<dbReference type="PANTHER" id="PTHR35561:SF1">
    <property type="entry name" value="RNA 2',3'-CYCLIC PHOSPHODIESTERASE"/>
    <property type="match status" value="1"/>
</dbReference>
<feature type="short sequence motif" description="HXTX 2" evidence="2">
    <location>
        <begin position="127"/>
        <end position="130"/>
    </location>
</feature>
<evidence type="ECO:0000256" key="1">
    <source>
        <dbReference type="ARBA" id="ARBA00022801"/>
    </source>
</evidence>
<dbReference type="InterPro" id="IPR004175">
    <property type="entry name" value="RNA_CPDase"/>
</dbReference>
<reference evidence="3 4" key="1">
    <citation type="submission" date="2018-12" db="EMBL/GenBank/DDBJ databases">
        <title>Complete genome sequence of Haloplanus rallus MBLA0036.</title>
        <authorList>
            <person name="Nam Y.-d."/>
            <person name="Kang J."/>
            <person name="Chung W.-H."/>
            <person name="Park Y.S."/>
        </authorList>
    </citation>
    <scope>NUCLEOTIDE SEQUENCE [LARGE SCALE GENOMIC DNA]</scope>
    <source>
        <strain evidence="3 4">MBLA0036</strain>
    </source>
</reference>
<organism evidence="3 4">
    <name type="scientific">Haloplanus rallus</name>
    <dbReference type="NCBI Taxonomy" id="1816183"/>
    <lineage>
        <taxon>Archaea</taxon>
        <taxon>Methanobacteriati</taxon>
        <taxon>Methanobacteriota</taxon>
        <taxon>Stenosarchaea group</taxon>
        <taxon>Halobacteria</taxon>
        <taxon>Halobacteriales</taxon>
        <taxon>Haloferacaceae</taxon>
        <taxon>Haloplanus</taxon>
    </lineage>
</organism>
<dbReference type="GO" id="GO:0008664">
    <property type="term" value="F:RNA 2',3'-cyclic 3'-phosphodiesterase activity"/>
    <property type="evidence" value="ECO:0007669"/>
    <property type="project" value="UniProtKB-EC"/>
</dbReference>
<comment type="function">
    <text evidence="2">Hydrolyzes RNA 2',3'-cyclic phosphodiester to an RNA 2'-phosphomonoester.</text>
</comment>
<dbReference type="RefSeq" id="WP_157690255.1">
    <property type="nucleotide sequence ID" value="NZ_CP034345.1"/>
</dbReference>
<sequence>MRLFVSVDVAPLADGIANAQDRLPDAGSLRFVDPENAHVTLEFLGEVTPDRRDALESALATAVDDAAVDPFELTLGGYGVFPSLDYISVVWTGVRRGGPELTRLHEAVERETTALGFDPADHDFTPHVTLARMDDARGKAAVQRVVADANPDVGSVEVCEVRLTESTLTDDGPVYETVGRYPL</sequence>
<dbReference type="NCBIfam" id="TIGR02258">
    <property type="entry name" value="2_5_ligase"/>
    <property type="match status" value="1"/>
</dbReference>
<keyword evidence="4" id="KW-1185">Reference proteome</keyword>
<evidence type="ECO:0000313" key="3">
    <source>
        <dbReference type="EMBL" id="QGX95795.1"/>
    </source>
</evidence>
<dbReference type="GO" id="GO:0004113">
    <property type="term" value="F:2',3'-cyclic-nucleotide 3'-phosphodiesterase activity"/>
    <property type="evidence" value="ECO:0007669"/>
    <property type="project" value="InterPro"/>
</dbReference>
<dbReference type="EMBL" id="CP034345">
    <property type="protein sequence ID" value="QGX95795.1"/>
    <property type="molecule type" value="Genomic_DNA"/>
</dbReference>
<gene>
    <name evidence="3" type="primary">thpR</name>
    <name evidence="3" type="ORF">EI982_13885</name>
</gene>
<protein>
    <recommendedName>
        <fullName evidence="2">RNA 2',3'-cyclic phosphodiesterase</fullName>
        <shortName evidence="2">RNA 2',3'-CPDase</shortName>
        <ecNumber evidence="2">3.1.4.58</ecNumber>
    </recommendedName>
</protein>
<dbReference type="SUPFAM" id="SSF55144">
    <property type="entry name" value="LigT-like"/>
    <property type="match status" value="1"/>
</dbReference>
<name>A0A6B9F5K2_9EURY</name>
<evidence type="ECO:0000256" key="2">
    <source>
        <dbReference type="HAMAP-Rule" id="MF_01940"/>
    </source>
</evidence>
<comment type="catalytic activity">
    <reaction evidence="2">
        <text>a 3'-end 2',3'-cyclophospho-ribonucleotide-RNA + H2O = a 3'-end 2'-phospho-ribonucleotide-RNA + H(+)</text>
        <dbReference type="Rhea" id="RHEA:11828"/>
        <dbReference type="Rhea" id="RHEA-COMP:10464"/>
        <dbReference type="Rhea" id="RHEA-COMP:17353"/>
        <dbReference type="ChEBI" id="CHEBI:15377"/>
        <dbReference type="ChEBI" id="CHEBI:15378"/>
        <dbReference type="ChEBI" id="CHEBI:83064"/>
        <dbReference type="ChEBI" id="CHEBI:173113"/>
        <dbReference type="EC" id="3.1.4.58"/>
    </reaction>
</comment>
<dbReference type="OrthoDB" id="44091at2157"/>
<feature type="active site" description="Proton acceptor" evidence="2">
    <location>
        <position position="127"/>
    </location>
</feature>
<dbReference type="KEGG" id="hra:EI982_13885"/>
<evidence type="ECO:0000313" key="4">
    <source>
        <dbReference type="Proteomes" id="UP000428325"/>
    </source>
</evidence>
<accession>A0A6B9F5K2</accession>
<dbReference type="EC" id="3.1.4.58" evidence="2"/>
<dbReference type="Pfam" id="PF13563">
    <property type="entry name" value="2_5_RNA_ligase2"/>
    <property type="match status" value="1"/>
</dbReference>
<proteinExistence type="inferred from homology"/>
<dbReference type="PANTHER" id="PTHR35561">
    <property type="entry name" value="RNA 2',3'-CYCLIC PHOSPHODIESTERASE"/>
    <property type="match status" value="1"/>
</dbReference>
<keyword evidence="1 2" id="KW-0378">Hydrolase</keyword>
<comment type="similarity">
    <text evidence="2">Belongs to the 2H phosphoesterase superfamily. ThpR family.</text>
</comment>